<evidence type="ECO:0000313" key="2">
    <source>
        <dbReference type="Proteomes" id="UP000284842"/>
    </source>
</evidence>
<sequence length="131" mass="15295">MFFRRKELPWEVVHSCSVDPVPVYYDSDDDDLDSIVSVKDNTVRRTYVLELKKPASTSVHRKAVMFAQERLLEEIEQNGYNTLLSESWTFTLLRKADAHRIQVEYRGTPALSMRTIKRRQPPFMGVLQAAY</sequence>
<dbReference type="Proteomes" id="UP000284842">
    <property type="component" value="Unassembled WGS sequence"/>
</dbReference>
<keyword evidence="2" id="KW-1185">Reference proteome</keyword>
<evidence type="ECO:0000313" key="1">
    <source>
        <dbReference type="EMBL" id="PPR01181.1"/>
    </source>
</evidence>
<dbReference type="AlphaFoldDB" id="A0A409YDV8"/>
<name>A0A409YDV8_9AGAR</name>
<organism evidence="1 2">
    <name type="scientific">Panaeolus cyanescens</name>
    <dbReference type="NCBI Taxonomy" id="181874"/>
    <lineage>
        <taxon>Eukaryota</taxon>
        <taxon>Fungi</taxon>
        <taxon>Dikarya</taxon>
        <taxon>Basidiomycota</taxon>
        <taxon>Agaricomycotina</taxon>
        <taxon>Agaricomycetes</taxon>
        <taxon>Agaricomycetidae</taxon>
        <taxon>Agaricales</taxon>
        <taxon>Agaricineae</taxon>
        <taxon>Galeropsidaceae</taxon>
        <taxon>Panaeolus</taxon>
    </lineage>
</organism>
<accession>A0A409YDV8</accession>
<dbReference type="OrthoDB" id="3349961at2759"/>
<dbReference type="EMBL" id="NHTK01001267">
    <property type="protein sequence ID" value="PPR01181.1"/>
    <property type="molecule type" value="Genomic_DNA"/>
</dbReference>
<proteinExistence type="predicted"/>
<gene>
    <name evidence="1" type="ORF">CVT24_006057</name>
</gene>
<comment type="caution">
    <text evidence="1">The sequence shown here is derived from an EMBL/GenBank/DDBJ whole genome shotgun (WGS) entry which is preliminary data.</text>
</comment>
<dbReference type="InParanoid" id="A0A409YDV8"/>
<protein>
    <submittedName>
        <fullName evidence="1">Uncharacterized protein</fullName>
    </submittedName>
</protein>
<reference evidence="1 2" key="1">
    <citation type="journal article" date="2018" name="Evol. Lett.">
        <title>Horizontal gene cluster transfer increased hallucinogenic mushroom diversity.</title>
        <authorList>
            <person name="Reynolds H.T."/>
            <person name="Vijayakumar V."/>
            <person name="Gluck-Thaler E."/>
            <person name="Korotkin H.B."/>
            <person name="Matheny P.B."/>
            <person name="Slot J.C."/>
        </authorList>
    </citation>
    <scope>NUCLEOTIDE SEQUENCE [LARGE SCALE GENOMIC DNA]</scope>
    <source>
        <strain evidence="1 2">2629</strain>
    </source>
</reference>